<dbReference type="Gene3D" id="1.20.1740.10">
    <property type="entry name" value="Amino acid/polyamine transporter I"/>
    <property type="match status" value="1"/>
</dbReference>
<keyword evidence="4 6" id="KW-1133">Transmembrane helix</keyword>
<feature type="transmembrane region" description="Helical" evidence="6">
    <location>
        <begin position="29"/>
        <end position="48"/>
    </location>
</feature>
<feature type="transmembrane region" description="Helical" evidence="6">
    <location>
        <begin position="68"/>
        <end position="89"/>
    </location>
</feature>
<dbReference type="Proteomes" id="UP000310685">
    <property type="component" value="Unassembled WGS sequence"/>
</dbReference>
<dbReference type="InterPro" id="IPR004840">
    <property type="entry name" value="Amino_acid_permease_CS"/>
</dbReference>
<sequence length="508" mass="54935">MGKVSSESSNVAAVTTDEHGYKVEMPRELSLWSAIGLGLAIMACPYGLSTTISIALQNGGPASILWGWVFISLMSICIALSLAEICSRFPTSGGPYYFSYMLASSRYKKISSYVVGWLGMIGNWTVALSIIYGTAQLIIAIVPLWNENFEPRAYQTYLIFLGVLSLCFAANFLRQKHLDALNTFSIYWTGASVIIILVTVLSIARNGRTSASFVFASFEENSGWRPGWAWFVGLLQSAYVLTGYGMVAAMADEVSHPELSVPRGMVGSVIAAAVIGLLYLIPLLFVMTDIPSLLAADQPIPILFQQAAGTSGATGLMFLIITIGVLGGVGSLTTSSRCCYSFARDNGVIGSKFWKEIWHSYLPLNALILTVVVIALLGLISFESAAFSAFTGVATITLGSSYAGPIMISLLRRRKPLEGAVFMMPSWLGFIVNTVSCCWILLSIVIFSMPTALDGLNADSMNYASVVFIGFAVIAFLYYVIHAKNTFNGPPASNYEENAQEIDMDHKL</sequence>
<feature type="transmembrane region" description="Helical" evidence="6">
    <location>
        <begin position="427"/>
        <end position="449"/>
    </location>
</feature>
<accession>A0A4T0MB76</accession>
<dbReference type="PANTHER" id="PTHR45649:SF3">
    <property type="entry name" value="POLYAMINE TRANSPORTER TPO5"/>
    <property type="match status" value="1"/>
</dbReference>
<feature type="transmembrane region" description="Helical" evidence="6">
    <location>
        <begin position="228"/>
        <end position="251"/>
    </location>
</feature>
<evidence type="ECO:0000313" key="8">
    <source>
        <dbReference type="Proteomes" id="UP000310685"/>
    </source>
</evidence>
<dbReference type="GO" id="GO:0016020">
    <property type="term" value="C:membrane"/>
    <property type="evidence" value="ECO:0007669"/>
    <property type="project" value="UniProtKB-SubCell"/>
</dbReference>
<name>A0A4T0MB76_9BASI</name>
<feature type="transmembrane region" description="Helical" evidence="6">
    <location>
        <begin position="154"/>
        <end position="173"/>
    </location>
</feature>
<evidence type="ECO:0000313" key="7">
    <source>
        <dbReference type="EMBL" id="TIB80263.1"/>
    </source>
</evidence>
<protein>
    <submittedName>
        <fullName evidence="7">Amino acid transporter</fullName>
    </submittedName>
</protein>
<dbReference type="InterPro" id="IPR002293">
    <property type="entry name" value="AA/rel_permease1"/>
</dbReference>
<comment type="subcellular location">
    <subcellularLocation>
        <location evidence="1">Membrane</location>
        <topology evidence="1">Multi-pass membrane protein</topology>
    </subcellularLocation>
</comment>
<keyword evidence="5 6" id="KW-0472">Membrane</keyword>
<dbReference type="PROSITE" id="PS00218">
    <property type="entry name" value="AMINO_ACID_PERMEASE_1"/>
    <property type="match status" value="1"/>
</dbReference>
<feature type="transmembrane region" description="Helical" evidence="6">
    <location>
        <begin position="185"/>
        <end position="204"/>
    </location>
</feature>
<keyword evidence="3 6" id="KW-0812">Transmembrane</keyword>
<feature type="transmembrane region" description="Helical" evidence="6">
    <location>
        <begin position="461"/>
        <end position="481"/>
    </location>
</feature>
<comment type="caution">
    <text evidence="7">The sequence shown here is derived from an EMBL/GenBank/DDBJ whole genome shotgun (WGS) entry which is preliminary data.</text>
</comment>
<dbReference type="GO" id="GO:0022857">
    <property type="term" value="F:transmembrane transporter activity"/>
    <property type="evidence" value="ECO:0007669"/>
    <property type="project" value="InterPro"/>
</dbReference>
<evidence type="ECO:0000256" key="4">
    <source>
        <dbReference type="ARBA" id="ARBA00022989"/>
    </source>
</evidence>
<evidence type="ECO:0000256" key="6">
    <source>
        <dbReference type="SAM" id="Phobius"/>
    </source>
</evidence>
<feature type="transmembrane region" description="Helical" evidence="6">
    <location>
        <begin position="361"/>
        <end position="380"/>
    </location>
</feature>
<dbReference type="AlphaFoldDB" id="A0A4T0MB76"/>
<organism evidence="7 8">
    <name type="scientific">Wallemia mellicola</name>
    <dbReference type="NCBI Taxonomy" id="1708541"/>
    <lineage>
        <taxon>Eukaryota</taxon>
        <taxon>Fungi</taxon>
        <taxon>Dikarya</taxon>
        <taxon>Basidiomycota</taxon>
        <taxon>Wallemiomycotina</taxon>
        <taxon>Wallemiomycetes</taxon>
        <taxon>Wallemiales</taxon>
        <taxon>Wallemiaceae</taxon>
        <taxon>Wallemia</taxon>
    </lineage>
</organism>
<feature type="transmembrane region" description="Helical" evidence="6">
    <location>
        <begin position="307"/>
        <end position="327"/>
    </location>
</feature>
<evidence type="ECO:0000256" key="5">
    <source>
        <dbReference type="ARBA" id="ARBA00023136"/>
    </source>
</evidence>
<dbReference type="GO" id="GO:0006865">
    <property type="term" value="P:amino acid transport"/>
    <property type="evidence" value="ECO:0007669"/>
    <property type="project" value="InterPro"/>
</dbReference>
<feature type="transmembrane region" description="Helical" evidence="6">
    <location>
        <begin position="263"/>
        <end position="287"/>
    </location>
</feature>
<keyword evidence="2" id="KW-0813">Transport</keyword>
<evidence type="ECO:0000256" key="2">
    <source>
        <dbReference type="ARBA" id="ARBA00022448"/>
    </source>
</evidence>
<feature type="transmembrane region" description="Helical" evidence="6">
    <location>
        <begin position="110"/>
        <end position="142"/>
    </location>
</feature>
<reference evidence="7 8" key="1">
    <citation type="submission" date="2019-03" db="EMBL/GenBank/DDBJ databases">
        <title>Sequencing 25 genomes of Wallemia mellicola.</title>
        <authorList>
            <person name="Gostincar C."/>
        </authorList>
    </citation>
    <scope>NUCLEOTIDE SEQUENCE [LARGE SCALE GENOMIC DNA]</scope>
    <source>
        <strain evidence="7 8">EXF-6152</strain>
    </source>
</reference>
<feature type="transmembrane region" description="Helical" evidence="6">
    <location>
        <begin position="386"/>
        <end position="406"/>
    </location>
</feature>
<dbReference type="EMBL" id="SPRC01000017">
    <property type="protein sequence ID" value="TIB80263.1"/>
    <property type="molecule type" value="Genomic_DNA"/>
</dbReference>
<evidence type="ECO:0000256" key="1">
    <source>
        <dbReference type="ARBA" id="ARBA00004141"/>
    </source>
</evidence>
<dbReference type="PANTHER" id="PTHR45649">
    <property type="entry name" value="AMINO-ACID PERMEASE BAT1"/>
    <property type="match status" value="1"/>
</dbReference>
<gene>
    <name evidence="7" type="ORF">E3Q22_01962</name>
</gene>
<evidence type="ECO:0000256" key="3">
    <source>
        <dbReference type="ARBA" id="ARBA00022692"/>
    </source>
</evidence>
<dbReference type="PIRSF" id="PIRSF006060">
    <property type="entry name" value="AA_transporter"/>
    <property type="match status" value="1"/>
</dbReference>
<proteinExistence type="predicted"/>
<dbReference type="Pfam" id="PF13520">
    <property type="entry name" value="AA_permease_2"/>
    <property type="match status" value="1"/>
</dbReference>